<reference evidence="5 6" key="1">
    <citation type="submission" date="2018-07" db="EMBL/GenBank/DDBJ databases">
        <title>Genomic Encyclopedia of Type Strains, Phase IV (KMG-IV): sequencing the most valuable type-strain genomes for metagenomic binning, comparative biology and taxonomic classification.</title>
        <authorList>
            <person name="Goeker M."/>
        </authorList>
    </citation>
    <scope>NUCLEOTIDE SEQUENCE [LARGE SCALE GENOMIC DNA]</scope>
    <source>
        <strain evidence="5 6">DSM 101478</strain>
    </source>
</reference>
<dbReference type="EMBL" id="QRAO01000001">
    <property type="protein sequence ID" value="RDK88599.1"/>
    <property type="molecule type" value="Genomic_DNA"/>
</dbReference>
<sequence length="302" mass="34656">MRPIENTISEKNIAEGIYRETKIEEGFFVLKFNNESTENQLYRREVSSDYIQFHFCVKGSGAFSFNNGNYRLPILEDTSLLLYNPERDLPIEVAVAPNSWVISVLLPIKKFHTLFSSEANYISFLSDENKGRKYYKDARISPSMAIVLNQLMNYNLHPSIKQLYFKGKAYELLSLYFNREEDVDVEQCPFLVDEANVSKLKKAKEIIIARMSEPPTLQELADEIQLPLNKLKEGFKQIYGDSVFSFLFDYKMEVARQLLATGAHNVNEVGLKVGYSTASHFIAAFKKKFGTTPKKFVMGLSK</sequence>
<evidence type="ECO:0000313" key="5">
    <source>
        <dbReference type="EMBL" id="RDK88599.1"/>
    </source>
</evidence>
<name>A0A370QJU5_9FLAO</name>
<keyword evidence="3" id="KW-0804">Transcription</keyword>
<dbReference type="Pfam" id="PF12833">
    <property type="entry name" value="HTH_18"/>
    <property type="match status" value="1"/>
</dbReference>
<dbReference type="InterPro" id="IPR009057">
    <property type="entry name" value="Homeodomain-like_sf"/>
</dbReference>
<dbReference type="PANTHER" id="PTHR47893">
    <property type="entry name" value="REGULATORY PROTEIN PCHR"/>
    <property type="match status" value="1"/>
</dbReference>
<dbReference type="InterPro" id="IPR053142">
    <property type="entry name" value="PchR_regulatory_protein"/>
</dbReference>
<dbReference type="OrthoDB" id="799767at2"/>
<dbReference type="GO" id="GO:0003700">
    <property type="term" value="F:DNA-binding transcription factor activity"/>
    <property type="evidence" value="ECO:0007669"/>
    <property type="project" value="InterPro"/>
</dbReference>
<dbReference type="PRINTS" id="PR00032">
    <property type="entry name" value="HTHARAC"/>
</dbReference>
<comment type="caution">
    <text evidence="5">The sequence shown here is derived from an EMBL/GenBank/DDBJ whole genome shotgun (WGS) entry which is preliminary data.</text>
</comment>
<keyword evidence="1" id="KW-0805">Transcription regulation</keyword>
<proteinExistence type="predicted"/>
<evidence type="ECO:0000259" key="4">
    <source>
        <dbReference type="PROSITE" id="PS01124"/>
    </source>
</evidence>
<dbReference type="Proteomes" id="UP000255317">
    <property type="component" value="Unassembled WGS sequence"/>
</dbReference>
<protein>
    <submittedName>
        <fullName evidence="5">AraC family transcriptional regulator</fullName>
    </submittedName>
</protein>
<dbReference type="InterPro" id="IPR018062">
    <property type="entry name" value="HTH_AraC-typ_CS"/>
</dbReference>
<evidence type="ECO:0000313" key="6">
    <source>
        <dbReference type="Proteomes" id="UP000255317"/>
    </source>
</evidence>
<dbReference type="PROSITE" id="PS00041">
    <property type="entry name" value="HTH_ARAC_FAMILY_1"/>
    <property type="match status" value="1"/>
</dbReference>
<dbReference type="InterPro" id="IPR018060">
    <property type="entry name" value="HTH_AraC"/>
</dbReference>
<dbReference type="AlphaFoldDB" id="A0A370QJU5"/>
<evidence type="ECO:0000256" key="1">
    <source>
        <dbReference type="ARBA" id="ARBA00023015"/>
    </source>
</evidence>
<dbReference type="SMART" id="SM00342">
    <property type="entry name" value="HTH_ARAC"/>
    <property type="match status" value="1"/>
</dbReference>
<gene>
    <name evidence="5" type="ORF">C8D94_101474</name>
</gene>
<dbReference type="InterPro" id="IPR020449">
    <property type="entry name" value="Tscrpt_reg_AraC-type_HTH"/>
</dbReference>
<dbReference type="Gene3D" id="1.10.10.60">
    <property type="entry name" value="Homeodomain-like"/>
    <property type="match status" value="1"/>
</dbReference>
<evidence type="ECO:0000256" key="2">
    <source>
        <dbReference type="ARBA" id="ARBA00023125"/>
    </source>
</evidence>
<feature type="domain" description="HTH araC/xylS-type" evidence="4">
    <location>
        <begin position="201"/>
        <end position="299"/>
    </location>
</feature>
<evidence type="ECO:0000256" key="3">
    <source>
        <dbReference type="ARBA" id="ARBA00023163"/>
    </source>
</evidence>
<dbReference type="RefSeq" id="WP_115122287.1">
    <property type="nucleotide sequence ID" value="NZ_QRAO01000001.1"/>
</dbReference>
<dbReference type="SUPFAM" id="SSF46689">
    <property type="entry name" value="Homeodomain-like"/>
    <property type="match status" value="1"/>
</dbReference>
<keyword evidence="6" id="KW-1185">Reference proteome</keyword>
<organism evidence="5 6">
    <name type="scientific">Marinirhabdus gelatinilytica</name>
    <dbReference type="NCBI Taxonomy" id="1703343"/>
    <lineage>
        <taxon>Bacteria</taxon>
        <taxon>Pseudomonadati</taxon>
        <taxon>Bacteroidota</taxon>
        <taxon>Flavobacteriia</taxon>
        <taxon>Flavobacteriales</taxon>
        <taxon>Flavobacteriaceae</taxon>
    </lineage>
</organism>
<dbReference type="GO" id="GO:0043565">
    <property type="term" value="F:sequence-specific DNA binding"/>
    <property type="evidence" value="ECO:0007669"/>
    <property type="project" value="InterPro"/>
</dbReference>
<dbReference type="PROSITE" id="PS01124">
    <property type="entry name" value="HTH_ARAC_FAMILY_2"/>
    <property type="match status" value="1"/>
</dbReference>
<accession>A0A370QJU5</accession>
<dbReference type="PANTHER" id="PTHR47893:SF1">
    <property type="entry name" value="REGULATORY PROTEIN PCHR"/>
    <property type="match status" value="1"/>
</dbReference>
<keyword evidence="2" id="KW-0238">DNA-binding</keyword>